<keyword evidence="4" id="KW-1185">Reference proteome</keyword>
<evidence type="ECO:0000259" key="2">
    <source>
        <dbReference type="Pfam" id="PF00561"/>
    </source>
</evidence>
<keyword evidence="3" id="KW-0378">Hydrolase</keyword>
<feature type="transmembrane region" description="Helical" evidence="1">
    <location>
        <begin position="153"/>
        <end position="175"/>
    </location>
</feature>
<dbReference type="Pfam" id="PF00561">
    <property type="entry name" value="Abhydrolase_1"/>
    <property type="match status" value="1"/>
</dbReference>
<evidence type="ECO:0000256" key="1">
    <source>
        <dbReference type="SAM" id="Phobius"/>
    </source>
</evidence>
<dbReference type="Proteomes" id="UP001156694">
    <property type="component" value="Unassembled WGS sequence"/>
</dbReference>
<organism evidence="3 4">
    <name type="scientific">Amylibacter marinus</name>
    <dbReference type="NCBI Taxonomy" id="1475483"/>
    <lineage>
        <taxon>Bacteria</taxon>
        <taxon>Pseudomonadati</taxon>
        <taxon>Pseudomonadota</taxon>
        <taxon>Alphaproteobacteria</taxon>
        <taxon>Rhodobacterales</taxon>
        <taxon>Paracoccaceae</taxon>
        <taxon>Amylibacter</taxon>
    </lineage>
</organism>
<dbReference type="PRINTS" id="PR00111">
    <property type="entry name" value="ABHYDROLASE"/>
</dbReference>
<sequence length="317" mass="34922">MVVSLLSRHKRQKIEAQYPPIGDFIALNDKRIHYLRRGSGPVVVLIHGAGGNLRDFNFALIEILAKHFTVIALDRPGHGYSDRFQLDGETLGQQGDILVDALRAIGVKQAHVLGYSMGGAVATHMALNHPKFTQGLLLLSAPLHLWPDMQVSLTYRLVALPVIGPLLMHLAFVLLGDRYFRNSYASVFNPQSPPQGFLDYVGVGLTVRPKSFVANARQLRNLAPDTVSALLRYPNLNLPIDIIHGIEDTSVAHIYHCQEFAAAAKHAEINIQLLQGLGHGTHQLALREIEAALKKNCNQSDTLHIKNSIGETNDQTL</sequence>
<dbReference type="InterPro" id="IPR050266">
    <property type="entry name" value="AB_hydrolase_sf"/>
</dbReference>
<dbReference type="SUPFAM" id="SSF53474">
    <property type="entry name" value="alpha/beta-Hydrolases"/>
    <property type="match status" value="1"/>
</dbReference>
<evidence type="ECO:0000313" key="4">
    <source>
        <dbReference type="Proteomes" id="UP001156694"/>
    </source>
</evidence>
<dbReference type="InterPro" id="IPR000073">
    <property type="entry name" value="AB_hydrolase_1"/>
</dbReference>
<evidence type="ECO:0000313" key="3">
    <source>
        <dbReference type="EMBL" id="GLQ34472.1"/>
    </source>
</evidence>
<dbReference type="RefSeq" id="WP_284376249.1">
    <property type="nucleotide sequence ID" value="NZ_BSNN01000002.1"/>
</dbReference>
<name>A0ABQ5VTI3_9RHOB</name>
<dbReference type="InterPro" id="IPR029058">
    <property type="entry name" value="AB_hydrolase_fold"/>
</dbReference>
<keyword evidence="1" id="KW-1133">Transmembrane helix</keyword>
<keyword evidence="1" id="KW-0812">Transmembrane</keyword>
<dbReference type="Gene3D" id="3.40.50.1820">
    <property type="entry name" value="alpha/beta hydrolase"/>
    <property type="match status" value="1"/>
</dbReference>
<feature type="domain" description="AB hydrolase-1" evidence="2">
    <location>
        <begin position="41"/>
        <end position="151"/>
    </location>
</feature>
<reference evidence="4" key="1">
    <citation type="journal article" date="2019" name="Int. J. Syst. Evol. Microbiol.">
        <title>The Global Catalogue of Microorganisms (GCM) 10K type strain sequencing project: providing services to taxonomists for standard genome sequencing and annotation.</title>
        <authorList>
            <consortium name="The Broad Institute Genomics Platform"/>
            <consortium name="The Broad Institute Genome Sequencing Center for Infectious Disease"/>
            <person name="Wu L."/>
            <person name="Ma J."/>
        </authorList>
    </citation>
    <scope>NUCLEOTIDE SEQUENCE [LARGE SCALE GENOMIC DNA]</scope>
    <source>
        <strain evidence="4">NBRC 110140</strain>
    </source>
</reference>
<protein>
    <submittedName>
        <fullName evidence="3">Alpha/beta hydrolase</fullName>
    </submittedName>
</protein>
<dbReference type="PANTHER" id="PTHR43798:SF5">
    <property type="entry name" value="MONOACYLGLYCEROL LIPASE ABHD6"/>
    <property type="match status" value="1"/>
</dbReference>
<gene>
    <name evidence="3" type="ORF">GCM10007939_07550</name>
</gene>
<dbReference type="EMBL" id="BSNN01000002">
    <property type="protein sequence ID" value="GLQ34472.1"/>
    <property type="molecule type" value="Genomic_DNA"/>
</dbReference>
<comment type="caution">
    <text evidence="3">The sequence shown here is derived from an EMBL/GenBank/DDBJ whole genome shotgun (WGS) entry which is preliminary data.</text>
</comment>
<dbReference type="PANTHER" id="PTHR43798">
    <property type="entry name" value="MONOACYLGLYCEROL LIPASE"/>
    <property type="match status" value="1"/>
</dbReference>
<accession>A0ABQ5VTI3</accession>
<keyword evidence="1" id="KW-0472">Membrane</keyword>
<dbReference type="GO" id="GO:0016787">
    <property type="term" value="F:hydrolase activity"/>
    <property type="evidence" value="ECO:0007669"/>
    <property type="project" value="UniProtKB-KW"/>
</dbReference>
<proteinExistence type="predicted"/>